<dbReference type="EMBL" id="GBRH01251417">
    <property type="protein sequence ID" value="JAD46478.1"/>
    <property type="molecule type" value="Transcribed_RNA"/>
</dbReference>
<protein>
    <submittedName>
        <fullName evidence="1">Uncharacterized protein</fullName>
    </submittedName>
</protein>
<reference evidence="1" key="1">
    <citation type="submission" date="2014-09" db="EMBL/GenBank/DDBJ databases">
        <authorList>
            <person name="Magalhaes I.L.F."/>
            <person name="Oliveira U."/>
            <person name="Santos F.R."/>
            <person name="Vidigal T.H.D.A."/>
            <person name="Brescovit A.D."/>
            <person name="Santos A.J."/>
        </authorList>
    </citation>
    <scope>NUCLEOTIDE SEQUENCE</scope>
    <source>
        <tissue evidence="1">Shoot tissue taken approximately 20 cm above the soil surface</tissue>
    </source>
</reference>
<sequence length="67" mass="7155">MRGVAVAKETAALPGCLPLLVVARPTPQRPREGKGTHPFGVESVEEVDFGDSLRVPLGSSRKQMKLS</sequence>
<accession>A0A0A9A948</accession>
<evidence type="ECO:0000313" key="1">
    <source>
        <dbReference type="EMBL" id="JAD46478.1"/>
    </source>
</evidence>
<organism evidence="1">
    <name type="scientific">Arundo donax</name>
    <name type="common">Giant reed</name>
    <name type="synonym">Donax arundinaceus</name>
    <dbReference type="NCBI Taxonomy" id="35708"/>
    <lineage>
        <taxon>Eukaryota</taxon>
        <taxon>Viridiplantae</taxon>
        <taxon>Streptophyta</taxon>
        <taxon>Embryophyta</taxon>
        <taxon>Tracheophyta</taxon>
        <taxon>Spermatophyta</taxon>
        <taxon>Magnoliopsida</taxon>
        <taxon>Liliopsida</taxon>
        <taxon>Poales</taxon>
        <taxon>Poaceae</taxon>
        <taxon>PACMAD clade</taxon>
        <taxon>Arundinoideae</taxon>
        <taxon>Arundineae</taxon>
        <taxon>Arundo</taxon>
    </lineage>
</organism>
<proteinExistence type="predicted"/>
<name>A0A0A9A948_ARUDO</name>
<reference evidence="1" key="2">
    <citation type="journal article" date="2015" name="Data Brief">
        <title>Shoot transcriptome of the giant reed, Arundo donax.</title>
        <authorList>
            <person name="Barrero R.A."/>
            <person name="Guerrero F.D."/>
            <person name="Moolhuijzen P."/>
            <person name="Goolsby J.A."/>
            <person name="Tidwell J."/>
            <person name="Bellgard S.E."/>
            <person name="Bellgard M.I."/>
        </authorList>
    </citation>
    <scope>NUCLEOTIDE SEQUENCE</scope>
    <source>
        <tissue evidence="1">Shoot tissue taken approximately 20 cm above the soil surface</tissue>
    </source>
</reference>
<dbReference type="AlphaFoldDB" id="A0A0A9A948"/>